<gene>
    <name evidence="2" type="ORF">CI1B_18510</name>
</gene>
<dbReference type="AlphaFoldDB" id="A0A508T3Q0"/>
<dbReference type="GO" id="GO:0003677">
    <property type="term" value="F:DNA binding"/>
    <property type="evidence" value="ECO:0007669"/>
    <property type="project" value="InterPro"/>
</dbReference>
<name>A0A508T3Q0_9BRAD</name>
<dbReference type="InterPro" id="IPR016032">
    <property type="entry name" value="Sig_transdc_resp-reg_C-effctor"/>
</dbReference>
<reference evidence="2" key="1">
    <citation type="submission" date="2019-02" db="EMBL/GenBank/DDBJ databases">
        <authorList>
            <person name="Pothier F.J."/>
        </authorList>
    </citation>
    <scope>NUCLEOTIDE SEQUENCE</scope>
    <source>
        <strain evidence="2">CI-1B</strain>
    </source>
</reference>
<feature type="domain" description="HTH luxR-type" evidence="1">
    <location>
        <begin position="284"/>
        <end position="341"/>
    </location>
</feature>
<dbReference type="Gene3D" id="1.10.10.10">
    <property type="entry name" value="Winged helix-like DNA-binding domain superfamily/Winged helix DNA-binding domain"/>
    <property type="match status" value="1"/>
</dbReference>
<dbReference type="GO" id="GO:0006355">
    <property type="term" value="P:regulation of DNA-templated transcription"/>
    <property type="evidence" value="ECO:0007669"/>
    <property type="project" value="InterPro"/>
</dbReference>
<comment type="caution">
    <text evidence="2">The sequence shown here is derived from an EMBL/GenBank/DDBJ whole genome shotgun (WGS) entry which is preliminary data.</text>
</comment>
<dbReference type="SMART" id="SM00421">
    <property type="entry name" value="HTH_LUXR"/>
    <property type="match status" value="1"/>
</dbReference>
<dbReference type="InterPro" id="IPR000792">
    <property type="entry name" value="Tscrpt_reg_LuxR_C"/>
</dbReference>
<organism evidence="2 3">
    <name type="scientific">Bradyrhizobium ivorense</name>
    <dbReference type="NCBI Taxonomy" id="2511166"/>
    <lineage>
        <taxon>Bacteria</taxon>
        <taxon>Pseudomonadati</taxon>
        <taxon>Pseudomonadota</taxon>
        <taxon>Alphaproteobacteria</taxon>
        <taxon>Hyphomicrobiales</taxon>
        <taxon>Nitrobacteraceae</taxon>
        <taxon>Bradyrhizobium</taxon>
    </lineage>
</organism>
<evidence type="ECO:0000313" key="3">
    <source>
        <dbReference type="Proteomes" id="UP000328092"/>
    </source>
</evidence>
<evidence type="ECO:0000259" key="1">
    <source>
        <dbReference type="SMART" id="SM00421"/>
    </source>
</evidence>
<keyword evidence="3" id="KW-1185">Reference proteome</keyword>
<accession>A0A508T3Q0</accession>
<sequence>MPELWPTVLGRLSGLIDGAGGVLFTTNLDRMRWEASPDIHDTMVEFLRDGWAEKNPRPTRMRESALLGFACDHDHFSPEELASDPVYEFYRRRGLGWAVGTMFDVPSGDTIIFSFERRHEIGPVDRSMIGFFDSLRPHLARAALLGARRGLEKARAMAHVLAEVGLPAAVLRGPGRLYAANPLFEALVPEVCRDRLERLAFTDPAVDRLFADGLEMLAQARLQPDARSVCSIPIPAQNDKVPMIVHVLPVRRTAQDFFSLASALVVITPVDRTVVPNAELLTGLFDLTPAEARVARGIAAGLTLDVIGKDVGVARDTVRNQLKAVFAKTGLNRQADLVALLGGLTLPGAD</sequence>
<dbReference type="EMBL" id="CAADFC020000005">
    <property type="protein sequence ID" value="VIO68067.1"/>
    <property type="molecule type" value="Genomic_DNA"/>
</dbReference>
<protein>
    <recommendedName>
        <fullName evidence="1">HTH luxR-type domain-containing protein</fullName>
    </recommendedName>
</protein>
<evidence type="ECO:0000313" key="2">
    <source>
        <dbReference type="EMBL" id="VIO68067.1"/>
    </source>
</evidence>
<proteinExistence type="predicted"/>
<dbReference type="Proteomes" id="UP000328092">
    <property type="component" value="Unassembled WGS sequence"/>
</dbReference>
<dbReference type="InterPro" id="IPR036388">
    <property type="entry name" value="WH-like_DNA-bd_sf"/>
</dbReference>
<dbReference type="SUPFAM" id="SSF46894">
    <property type="entry name" value="C-terminal effector domain of the bipartite response regulators"/>
    <property type="match status" value="1"/>
</dbReference>